<keyword evidence="5" id="KW-1185">Reference proteome</keyword>
<comment type="caution">
    <text evidence="4">The sequence shown here is derived from an EMBL/GenBank/DDBJ whole genome shotgun (WGS) entry which is preliminary data.</text>
</comment>
<dbReference type="PANTHER" id="PTHR33393">
    <property type="entry name" value="POLYGLUTAMINE SYNTHESIS ACCESSORY PROTEIN RV0574C-RELATED"/>
    <property type="match status" value="1"/>
</dbReference>
<feature type="compositionally biased region" description="Polar residues" evidence="2">
    <location>
        <begin position="704"/>
        <end position="715"/>
    </location>
</feature>
<feature type="region of interest" description="Disordered" evidence="2">
    <location>
        <begin position="704"/>
        <end position="731"/>
    </location>
</feature>
<feature type="compositionally biased region" description="Polar residues" evidence="2">
    <location>
        <begin position="722"/>
        <end position="731"/>
    </location>
</feature>
<dbReference type="Gene3D" id="3.60.21.10">
    <property type="match status" value="1"/>
</dbReference>
<feature type="domain" description="Capsule synthesis protein CapA" evidence="3">
    <location>
        <begin position="128"/>
        <end position="402"/>
    </location>
</feature>
<feature type="compositionally biased region" description="Polar residues" evidence="2">
    <location>
        <begin position="43"/>
        <end position="58"/>
    </location>
</feature>
<organism evidence="4 5">
    <name type="scientific">Halalkalicoccus paucihalophilus</name>
    <dbReference type="NCBI Taxonomy" id="1008153"/>
    <lineage>
        <taxon>Archaea</taxon>
        <taxon>Methanobacteriati</taxon>
        <taxon>Methanobacteriota</taxon>
        <taxon>Stenosarchaea group</taxon>
        <taxon>Halobacteria</taxon>
        <taxon>Halobacteriales</taxon>
        <taxon>Halococcaceae</taxon>
        <taxon>Halalkalicoccus</taxon>
    </lineage>
</organism>
<dbReference type="Gene3D" id="2.60.120.260">
    <property type="entry name" value="Galactose-binding domain-like"/>
    <property type="match status" value="1"/>
</dbReference>
<dbReference type="InterPro" id="IPR019079">
    <property type="entry name" value="Capsule_synth_CapA"/>
</dbReference>
<comment type="similarity">
    <text evidence="1">Belongs to the CapA family.</text>
</comment>
<evidence type="ECO:0000313" key="4">
    <source>
        <dbReference type="EMBL" id="KYH23970.1"/>
    </source>
</evidence>
<dbReference type="PANTHER" id="PTHR33393:SF11">
    <property type="entry name" value="POLYGLUTAMINE SYNTHESIS ACCESSORY PROTEIN RV0574C-RELATED"/>
    <property type="match status" value="1"/>
</dbReference>
<dbReference type="OrthoDB" id="199819at2157"/>
<dbReference type="InterPro" id="IPR008969">
    <property type="entry name" value="CarboxyPept-like_regulatory"/>
</dbReference>
<dbReference type="SUPFAM" id="SSF49464">
    <property type="entry name" value="Carboxypeptidase regulatory domain-like"/>
    <property type="match status" value="1"/>
</dbReference>
<accession>A0A151A8T3</accession>
<dbReference type="CDD" id="cd07381">
    <property type="entry name" value="MPP_CapA"/>
    <property type="match status" value="1"/>
</dbReference>
<dbReference type="InterPro" id="IPR052169">
    <property type="entry name" value="CW_Biosynth-Accessory"/>
</dbReference>
<dbReference type="Pfam" id="PF09587">
    <property type="entry name" value="PGA_cap"/>
    <property type="match status" value="1"/>
</dbReference>
<dbReference type="EMBL" id="LTAZ01000017">
    <property type="protein sequence ID" value="KYH23970.1"/>
    <property type="molecule type" value="Genomic_DNA"/>
</dbReference>
<protein>
    <submittedName>
        <fullName evidence="4">Bacterial capsule synthesis protein PGA_cap</fullName>
    </submittedName>
</protein>
<evidence type="ECO:0000256" key="2">
    <source>
        <dbReference type="SAM" id="MobiDB-lite"/>
    </source>
</evidence>
<dbReference type="PATRIC" id="fig|1008153.3.peg.4337"/>
<dbReference type="Gene3D" id="2.60.40.1120">
    <property type="entry name" value="Carboxypeptidase-like, regulatory domain"/>
    <property type="match status" value="1"/>
</dbReference>
<sequence>MGSGFNRRAVLGGLGAGIGAGTAGCVSDLGLTDRGAESDESLPDSSPVSGTVTTQSGDPITDATITAIREGDTTIADTTTDQDGSFSIDLQRPVWLRIGHEEYLTEMQAVGPGETVTQTVTEREGAVSLQFTGDVMFGRRFYEPNHDSLSPRYQINPETRLEDHREILQGIQPLLAAGDITSINLETPLTTTDLRHPEKTYSYVSHPVAAQVLAEAGIEYTALGNNHVFDALDIGLEDTIDSLDEHDVAYSGAGFSSDEAWEPAYIEENGLTVAYISCTTIVGESVEIDWSADQSETSQHRFEHNGEQRTLPASIGVAEPTSDRLQTAVQQATENADAVVVQIHGGDEYARDPDERIRTLSEEAIEAGADLVVNHHPHVAGGIESYEDGTIAWSLGNFVFDQELWETLDSYVFTAHVTADGVVETSIEPVLLEGYLPKGITGRPRDHVLQTTAGHSPDTVHLSEHQLWTTGPAFESDENPITNQEQRSFEGTESIYTREQGWIEEISVSSGDAQLGRDRLLTGDFEDTTIDGQRFEGPLWRYGRESDPTITPNIGHNGHAGARLTRHEGNEDRTLLSPRYRLPVLENEQGYTLSLLYQYSENANFEILVSWYDESRGNSFTTESLEPDSSTGEWHRLVWHLDPPTNAEFIDMFFFLEPPEEGGIREVLLDDIRLIEWADPSISGGRQYDHLYLDGEITADLRANQPSGEANQEVSWSPLAEETSNLDSSSE</sequence>
<dbReference type="AlphaFoldDB" id="A0A151A8T3"/>
<evidence type="ECO:0000256" key="1">
    <source>
        <dbReference type="ARBA" id="ARBA00005662"/>
    </source>
</evidence>
<gene>
    <name evidence="4" type="ORF">HAPAU_40490</name>
</gene>
<feature type="region of interest" description="Disordered" evidence="2">
    <location>
        <begin position="31"/>
        <end position="61"/>
    </location>
</feature>
<proteinExistence type="inferred from homology"/>
<dbReference type="Proteomes" id="UP000075321">
    <property type="component" value="Unassembled WGS sequence"/>
</dbReference>
<dbReference type="PROSITE" id="PS51257">
    <property type="entry name" value="PROKAR_LIPOPROTEIN"/>
    <property type="match status" value="1"/>
</dbReference>
<evidence type="ECO:0000313" key="5">
    <source>
        <dbReference type="Proteomes" id="UP000075321"/>
    </source>
</evidence>
<name>A0A151A8T3_9EURY</name>
<dbReference type="SMART" id="SM00854">
    <property type="entry name" value="PGA_cap"/>
    <property type="match status" value="1"/>
</dbReference>
<reference evidence="4 5" key="1">
    <citation type="submission" date="2016-02" db="EMBL/GenBank/DDBJ databases">
        <title>Genome sequence of Halalkalicoccus paucihalophilus DSM 24557.</title>
        <authorList>
            <person name="Poehlein A."/>
            <person name="Daniel R."/>
        </authorList>
    </citation>
    <scope>NUCLEOTIDE SEQUENCE [LARGE SCALE GENOMIC DNA]</scope>
    <source>
        <strain evidence="4 5">DSM 24557</strain>
    </source>
</reference>
<dbReference type="SUPFAM" id="SSF56300">
    <property type="entry name" value="Metallo-dependent phosphatases"/>
    <property type="match status" value="1"/>
</dbReference>
<dbReference type="InterPro" id="IPR029052">
    <property type="entry name" value="Metallo-depent_PP-like"/>
</dbReference>
<dbReference type="RefSeq" id="WP_084383909.1">
    <property type="nucleotide sequence ID" value="NZ_LTAZ01000017.1"/>
</dbReference>
<evidence type="ECO:0000259" key="3">
    <source>
        <dbReference type="SMART" id="SM00854"/>
    </source>
</evidence>
<dbReference type="Pfam" id="PF13620">
    <property type="entry name" value="CarboxypepD_reg"/>
    <property type="match status" value="1"/>
</dbReference>